<keyword evidence="8" id="KW-1185">Reference proteome</keyword>
<dbReference type="SUPFAM" id="SSF55804">
    <property type="entry name" value="Phoshotransferase/anion transport protein"/>
    <property type="match status" value="1"/>
</dbReference>
<evidence type="ECO:0000256" key="1">
    <source>
        <dbReference type="ARBA" id="ARBA00022737"/>
    </source>
</evidence>
<feature type="domain" description="PTS EIIA type-2" evidence="5">
    <location>
        <begin position="545"/>
        <end position="683"/>
    </location>
</feature>
<dbReference type="AlphaFoldDB" id="A0A172Q959"/>
<keyword evidence="3" id="KW-0010">Activator</keyword>
<gene>
    <name evidence="7" type="ORF">A0O21_08190</name>
</gene>
<protein>
    <submittedName>
        <fullName evidence="7">Transcription antiterminator BglG</fullName>
    </submittedName>
</protein>
<dbReference type="Pfam" id="PF00359">
    <property type="entry name" value="PTS_EIIA_2"/>
    <property type="match status" value="1"/>
</dbReference>
<keyword evidence="1" id="KW-0677">Repeat</keyword>
<dbReference type="InterPro" id="IPR011608">
    <property type="entry name" value="PRD"/>
</dbReference>
<evidence type="ECO:0000313" key="7">
    <source>
        <dbReference type="EMBL" id="AND79981.1"/>
    </source>
</evidence>
<dbReference type="InterPro" id="IPR007737">
    <property type="entry name" value="Mga_HTH"/>
</dbReference>
<dbReference type="Proteomes" id="UP000077317">
    <property type="component" value="Chromosome"/>
</dbReference>
<dbReference type="EMBL" id="CP014699">
    <property type="protein sequence ID" value="AND79981.1"/>
    <property type="molecule type" value="Genomic_DNA"/>
</dbReference>
<dbReference type="PROSITE" id="PS51094">
    <property type="entry name" value="PTS_EIIA_TYPE_2"/>
    <property type="match status" value="1"/>
</dbReference>
<name>A0A172Q959_9STRE</name>
<evidence type="ECO:0000256" key="2">
    <source>
        <dbReference type="ARBA" id="ARBA00023015"/>
    </source>
</evidence>
<dbReference type="InterPro" id="IPR002178">
    <property type="entry name" value="PTS_EIIA_type-2_dom"/>
</dbReference>
<reference evidence="8" key="2">
    <citation type="submission" date="2016-03" db="EMBL/GenBank/DDBJ databases">
        <title>Streptococcus antelopensis sp. nov., isolated from the feces of the Tibetan antelope (Pantholops hodgsonii) in Hoh Xil National Nature Reserve, Qinghai, China.</title>
        <authorList>
            <person name="Bai X."/>
        </authorList>
    </citation>
    <scope>NUCLEOTIDE SEQUENCE [LARGE SCALE GENOMIC DNA]</scope>
    <source>
        <strain evidence="8">TA 26</strain>
    </source>
</reference>
<sequence length="684" mass="79095">MLDKKSIQIINILISEEEISLTKLMARTGLSKKQVLYALDYINDFLKDHHQQALSLLQQNLILSFKNKEFFIDCFNKGHFFDDYLLTAEERRKYIYFILFRKETAYLSTSDFLASLKVSKSTVMEDIKKLQKELSPYHIRIANDRTVGYYLSGDDYQIRYLAMSYILEDLSSDWQTFFYDYLFYNEKINELASVTAIFRHCAVEKYGLTLTDKQLLEITYTLTLFKPYLAKTAPQDTMGYTSLKSSKEFMIAAAVLKKILALTPGPKAISFLTSWILTFTTVSISEATFDRTIILNLVNKVINRFELLSGIEFYNIKEVKSNLYSHFRAVHYRMLYKIPILNNFSARIRSQYANVFQLVRSSLKAIESYYQFPIPDEEVAYLSMHFIVAIEDYGIKKDGKKVAAVICQKGIGSSSFVFQQLKLLFPDFYFIGPYDSHHFLQETSSVDLIFSTENNVDLYQVNKNIFIVNPAMTPQERYHLLKKVYSRFGIGQVRFPKVTDLMTIIGKNSDIKNSEQLQGELYDYLLSPAIDTDKEKGSDKPNLSDILRLEFIQSIVKISSYEEGIILAAAPLLRNKIIKESYLKKLLEDYQSGKIMQLTDLFCMPHARDTGGNHLGMSLIVLKKPYMIKEQTKVKYILLLSAPKSSVHLLAMNQLLKLLTRKDFFETLDQSAPDKIYDYIVANQ</sequence>
<keyword evidence="2" id="KW-0805">Transcription regulation</keyword>
<evidence type="ECO:0000259" key="5">
    <source>
        <dbReference type="PROSITE" id="PS51094"/>
    </source>
</evidence>
<proteinExistence type="predicted"/>
<dbReference type="PANTHER" id="PTHR30185">
    <property type="entry name" value="CRYPTIC BETA-GLUCOSIDE BGL OPERON ANTITERMINATOR"/>
    <property type="match status" value="1"/>
</dbReference>
<dbReference type="PANTHER" id="PTHR30185:SF18">
    <property type="entry name" value="TRANSCRIPTIONAL REGULATOR MTLR"/>
    <property type="match status" value="1"/>
</dbReference>
<dbReference type="Gene3D" id="3.40.930.10">
    <property type="entry name" value="Mannitol-specific EII, Chain A"/>
    <property type="match status" value="1"/>
</dbReference>
<dbReference type="InterPro" id="IPR016152">
    <property type="entry name" value="PTrfase/Anion_transptr"/>
</dbReference>
<evidence type="ECO:0000256" key="4">
    <source>
        <dbReference type="ARBA" id="ARBA00023163"/>
    </source>
</evidence>
<dbReference type="RefSeq" id="WP_067064100.1">
    <property type="nucleotide sequence ID" value="NZ_CP014699.1"/>
</dbReference>
<dbReference type="SUPFAM" id="SSF63520">
    <property type="entry name" value="PTS-regulatory domain, PRD"/>
    <property type="match status" value="1"/>
</dbReference>
<keyword evidence="4" id="KW-0804">Transcription</keyword>
<dbReference type="STRING" id="1811193.A0O21_08190"/>
<dbReference type="InterPro" id="IPR036388">
    <property type="entry name" value="WH-like_DNA-bd_sf"/>
</dbReference>
<evidence type="ECO:0000259" key="6">
    <source>
        <dbReference type="PROSITE" id="PS51372"/>
    </source>
</evidence>
<dbReference type="Gene3D" id="1.10.1790.10">
    <property type="entry name" value="PRD domain"/>
    <property type="match status" value="1"/>
</dbReference>
<dbReference type="CDD" id="cd05568">
    <property type="entry name" value="PTS_IIB_bgl_like"/>
    <property type="match status" value="1"/>
</dbReference>
<evidence type="ECO:0000313" key="8">
    <source>
        <dbReference type="Proteomes" id="UP000077317"/>
    </source>
</evidence>
<dbReference type="KEGG" id="spat:A0O21_08190"/>
<dbReference type="OrthoDB" id="369398at2"/>
<dbReference type="Pfam" id="PF05043">
    <property type="entry name" value="Mga"/>
    <property type="match status" value="1"/>
</dbReference>
<dbReference type="PROSITE" id="PS51372">
    <property type="entry name" value="PRD_2"/>
    <property type="match status" value="1"/>
</dbReference>
<dbReference type="InterPro" id="IPR036634">
    <property type="entry name" value="PRD_sf"/>
</dbReference>
<reference evidence="7 8" key="1">
    <citation type="journal article" date="2016" name="Int. J. Syst. Evol. Microbiol.">
        <title>Streptococcuspantholopis sp. nov., isolated from faeces of the Tibetan antelope (Pantholops hodgsonii).</title>
        <authorList>
            <person name="Bai X."/>
            <person name="Xiong Y."/>
            <person name="Lu S."/>
            <person name="Jin D."/>
            <person name="Lai X."/>
            <person name="Yang J."/>
            <person name="Niu L."/>
            <person name="Hu S."/>
            <person name="Meng X."/>
            <person name="Pu J."/>
            <person name="Ye C."/>
            <person name="Xu J."/>
        </authorList>
    </citation>
    <scope>NUCLEOTIDE SEQUENCE [LARGE SCALE GENOMIC DNA]</scope>
    <source>
        <strain evidence="7 8">TA 26</strain>
    </source>
</reference>
<organism evidence="7 8">
    <name type="scientific">Streptococcus pantholopis</name>
    <dbReference type="NCBI Taxonomy" id="1811193"/>
    <lineage>
        <taxon>Bacteria</taxon>
        <taxon>Bacillati</taxon>
        <taxon>Bacillota</taxon>
        <taxon>Bacilli</taxon>
        <taxon>Lactobacillales</taxon>
        <taxon>Streptococcaceae</taxon>
        <taxon>Streptococcus</taxon>
    </lineage>
</organism>
<feature type="domain" description="PRD" evidence="6">
    <location>
        <begin position="289"/>
        <end position="396"/>
    </location>
</feature>
<dbReference type="InterPro" id="IPR050661">
    <property type="entry name" value="BglG_antiterminators"/>
</dbReference>
<dbReference type="Gene3D" id="1.10.10.10">
    <property type="entry name" value="Winged helix-like DNA-binding domain superfamily/Winged helix DNA-binding domain"/>
    <property type="match status" value="1"/>
</dbReference>
<evidence type="ECO:0000256" key="3">
    <source>
        <dbReference type="ARBA" id="ARBA00023159"/>
    </source>
</evidence>
<accession>A0A172Q959</accession>
<dbReference type="Pfam" id="PF00874">
    <property type="entry name" value="PRD"/>
    <property type="match status" value="1"/>
</dbReference>
<dbReference type="GO" id="GO:0006355">
    <property type="term" value="P:regulation of DNA-templated transcription"/>
    <property type="evidence" value="ECO:0007669"/>
    <property type="project" value="InterPro"/>
</dbReference>